<accession>A0ABY6HNK1</accession>
<keyword evidence="6" id="KW-0378">Hydrolase</keyword>
<keyword evidence="7" id="KW-0342">GTP-binding</keyword>
<dbReference type="NCBIfam" id="TIGR00064">
    <property type="entry name" value="ftsY"/>
    <property type="match status" value="1"/>
</dbReference>
<dbReference type="InterPro" id="IPR000897">
    <property type="entry name" value="SRP54_GTPase_dom"/>
</dbReference>
<evidence type="ECO:0000256" key="2">
    <source>
        <dbReference type="ARBA" id="ARBA00008531"/>
    </source>
</evidence>
<dbReference type="SMART" id="SM00963">
    <property type="entry name" value="SRP54_N"/>
    <property type="match status" value="1"/>
</dbReference>
<dbReference type="EMBL" id="CP104013">
    <property type="protein sequence ID" value="UYP44883.1"/>
    <property type="molecule type" value="Genomic_DNA"/>
</dbReference>
<feature type="domain" description="SRP54-type proteins GTP-binding" evidence="10">
    <location>
        <begin position="269"/>
        <end position="282"/>
    </location>
</feature>
<gene>
    <name evidence="11" type="ORF">NEF87_001168</name>
</gene>
<dbReference type="InterPro" id="IPR003593">
    <property type="entry name" value="AAA+_ATPase"/>
</dbReference>
<evidence type="ECO:0000256" key="3">
    <source>
        <dbReference type="ARBA" id="ARBA00022475"/>
    </source>
</evidence>
<evidence type="ECO:0000313" key="12">
    <source>
        <dbReference type="Proteomes" id="UP001208689"/>
    </source>
</evidence>
<evidence type="ECO:0000313" key="11">
    <source>
        <dbReference type="EMBL" id="UYP44883.1"/>
    </source>
</evidence>
<evidence type="ECO:0000256" key="1">
    <source>
        <dbReference type="ARBA" id="ARBA00004413"/>
    </source>
</evidence>
<evidence type="ECO:0000256" key="7">
    <source>
        <dbReference type="ARBA" id="ARBA00023134"/>
    </source>
</evidence>
<dbReference type="SUPFAM" id="SSF47364">
    <property type="entry name" value="Domain of the SRP/SRP receptor G-proteins"/>
    <property type="match status" value="1"/>
</dbReference>
<comment type="similarity">
    <text evidence="2">Belongs to the GTP-binding SRP family.</text>
</comment>
<dbReference type="Gene3D" id="3.40.50.300">
    <property type="entry name" value="P-loop containing nucleotide triphosphate hydrolases"/>
    <property type="match status" value="1"/>
</dbReference>
<evidence type="ECO:0000256" key="4">
    <source>
        <dbReference type="ARBA" id="ARBA00022490"/>
    </source>
</evidence>
<keyword evidence="8" id="KW-0472">Membrane</keyword>
<dbReference type="InterPro" id="IPR027417">
    <property type="entry name" value="P-loop_NTPase"/>
</dbReference>
<dbReference type="Gene3D" id="1.20.120.140">
    <property type="entry name" value="Signal recognition particle SRP54, nucleotide-binding domain"/>
    <property type="match status" value="1"/>
</dbReference>
<dbReference type="SMART" id="SM00962">
    <property type="entry name" value="SRP54"/>
    <property type="match status" value="1"/>
</dbReference>
<proteinExistence type="inferred from homology"/>
<protein>
    <submittedName>
        <fullName evidence="11">Signal recognition particle receptor FtsY</fullName>
    </submittedName>
</protein>
<evidence type="ECO:0000256" key="6">
    <source>
        <dbReference type="ARBA" id="ARBA00022801"/>
    </source>
</evidence>
<dbReference type="Proteomes" id="UP001208689">
    <property type="component" value="Chromosome"/>
</dbReference>
<keyword evidence="9 11" id="KW-0675">Receptor</keyword>
<comment type="subcellular location">
    <subcellularLocation>
        <location evidence="1">Cell membrane</location>
        <topology evidence="1">Peripheral membrane protein</topology>
        <orientation evidence="1">Cytoplasmic side</orientation>
    </subcellularLocation>
</comment>
<dbReference type="SUPFAM" id="SSF52540">
    <property type="entry name" value="P-loop containing nucleoside triphosphate hydrolases"/>
    <property type="match status" value="1"/>
</dbReference>
<dbReference type="PANTHER" id="PTHR43134">
    <property type="entry name" value="SIGNAL RECOGNITION PARTICLE RECEPTOR SUBUNIT ALPHA"/>
    <property type="match status" value="1"/>
</dbReference>
<evidence type="ECO:0000259" key="10">
    <source>
        <dbReference type="PROSITE" id="PS00300"/>
    </source>
</evidence>
<name>A0ABY6HNK1_9ARCH</name>
<dbReference type="InterPro" id="IPR004390">
    <property type="entry name" value="SR_rcpt_FtsY"/>
</dbReference>
<dbReference type="InterPro" id="IPR036225">
    <property type="entry name" value="SRP/SRP_N"/>
</dbReference>
<keyword evidence="12" id="KW-1185">Reference proteome</keyword>
<dbReference type="SMART" id="SM00382">
    <property type="entry name" value="AAA"/>
    <property type="match status" value="1"/>
</dbReference>
<keyword evidence="4" id="KW-0963">Cytoplasm</keyword>
<evidence type="ECO:0000256" key="9">
    <source>
        <dbReference type="ARBA" id="ARBA00023170"/>
    </source>
</evidence>
<reference evidence="11" key="1">
    <citation type="submission" date="2022-09" db="EMBL/GenBank/DDBJ databases">
        <title>Actin cytoskeleton and complex cell architecture in an #Asgard archaeon.</title>
        <authorList>
            <person name="Ponce Toledo R.I."/>
            <person name="Schleper C."/>
            <person name="Rodrigues Oliveira T."/>
            <person name="Wollweber F."/>
            <person name="Xu J."/>
            <person name="Rittmann S."/>
            <person name="Klingl A."/>
            <person name="Pilhofer M."/>
        </authorList>
    </citation>
    <scope>NUCLEOTIDE SEQUENCE</scope>
    <source>
        <strain evidence="11">B-35</strain>
    </source>
</reference>
<dbReference type="InterPro" id="IPR042101">
    <property type="entry name" value="SRP54_N_sf"/>
</dbReference>
<dbReference type="Pfam" id="PF00448">
    <property type="entry name" value="SRP54"/>
    <property type="match status" value="1"/>
</dbReference>
<evidence type="ECO:0000256" key="5">
    <source>
        <dbReference type="ARBA" id="ARBA00022741"/>
    </source>
</evidence>
<dbReference type="PANTHER" id="PTHR43134:SF1">
    <property type="entry name" value="SIGNAL RECOGNITION PARTICLE RECEPTOR SUBUNIT ALPHA"/>
    <property type="match status" value="1"/>
</dbReference>
<dbReference type="InterPro" id="IPR013822">
    <property type="entry name" value="Signal_recog_particl_SRP54_hlx"/>
</dbReference>
<dbReference type="Pfam" id="PF02881">
    <property type="entry name" value="SRP54_N"/>
    <property type="match status" value="1"/>
</dbReference>
<evidence type="ECO:0000256" key="8">
    <source>
        <dbReference type="ARBA" id="ARBA00023136"/>
    </source>
</evidence>
<keyword evidence="3" id="KW-1003">Cell membrane</keyword>
<dbReference type="PROSITE" id="PS00300">
    <property type="entry name" value="SRP54"/>
    <property type="match status" value="1"/>
</dbReference>
<sequence>MFKKLSHGLSSIFKVTLSEKNMDKTMEKLKLTLLKSDVAVQAAEEICKATEKQLTGEKIGAFSKKDTLQKAIQNSIYQILSVENQFDLINTIKNRPNKRKPYVIMVLGVNGTGKTTTIAKMVHLLKKENISMVVAAADTFRAGAIEQLGKHMKKLDTRLIKQEYSSDPASVAYDAIDHATAKKLDTVIIDTSGRQVTNKNLLTELQKIKRVNTPDLTLFIGDSLAGNDVLVQAEKFNESIGIDASIITKLDADSKGGAALSIAYITKKPIIYIGVGQKYEDLIHFDPKWFISKLMGNTKN</sequence>
<keyword evidence="5" id="KW-0547">Nucleotide-binding</keyword>
<organism evidence="11 12">
    <name type="scientific">Candidatus Lokiarchaeum ossiferum</name>
    <dbReference type="NCBI Taxonomy" id="2951803"/>
    <lineage>
        <taxon>Archaea</taxon>
        <taxon>Promethearchaeati</taxon>
        <taxon>Promethearchaeota</taxon>
        <taxon>Promethearchaeia</taxon>
        <taxon>Promethearchaeales</taxon>
        <taxon>Promethearchaeaceae</taxon>
        <taxon>Candidatus Lokiarchaeum</taxon>
    </lineage>
</organism>